<protein>
    <recommendedName>
        <fullName evidence="3">Sigma-70 family RNA polymerase sigma factor</fullName>
    </recommendedName>
</protein>
<evidence type="ECO:0000313" key="2">
    <source>
        <dbReference type="Proteomes" id="UP000095727"/>
    </source>
</evidence>
<dbReference type="RefSeq" id="WP_055156654.1">
    <property type="nucleotide sequence ID" value="NZ_CYXR01000010.1"/>
</dbReference>
<dbReference type="AlphaFoldDB" id="A0A173ST76"/>
<evidence type="ECO:0008006" key="3">
    <source>
        <dbReference type="Google" id="ProtNLM"/>
    </source>
</evidence>
<proteinExistence type="predicted"/>
<reference evidence="1 2" key="1">
    <citation type="submission" date="2015-09" db="EMBL/GenBank/DDBJ databases">
        <authorList>
            <consortium name="Pathogen Informatics"/>
        </authorList>
    </citation>
    <scope>NUCLEOTIDE SEQUENCE [LARGE SCALE GENOMIC DNA]</scope>
    <source>
        <strain evidence="1 2">2789STDY5834962</strain>
    </source>
</reference>
<organism evidence="1 2">
    <name type="scientific">Coprococcus comes</name>
    <dbReference type="NCBI Taxonomy" id="410072"/>
    <lineage>
        <taxon>Bacteria</taxon>
        <taxon>Bacillati</taxon>
        <taxon>Bacillota</taxon>
        <taxon>Clostridia</taxon>
        <taxon>Lachnospirales</taxon>
        <taxon>Lachnospiraceae</taxon>
        <taxon>Coprococcus</taxon>
    </lineage>
</organism>
<name>A0A173ST76_9FIRM</name>
<accession>A0A173ST76</accession>
<dbReference type="EMBL" id="CYXR01000010">
    <property type="protein sequence ID" value="CUM93583.1"/>
    <property type="molecule type" value="Genomic_DNA"/>
</dbReference>
<dbReference type="Proteomes" id="UP000095727">
    <property type="component" value="Unassembled WGS sequence"/>
</dbReference>
<gene>
    <name evidence="1" type="ORF">ERS852574_01678</name>
</gene>
<sequence>MTERDYAKRPLTEEEQVFAEENHELIYKYMKAYKLDLEEWYDVLIIPYLQAVKKYFSYLDLREYKFEKICFRILDSARKNHWIKAERRKCYPSGKYFYYPTQTTTEDEALALGMLKVAVESLTDTQREILLSLVNGSRSSDVIEKLCISSATYYRQVRTIKQIIRGEKKDV</sequence>
<evidence type="ECO:0000313" key="1">
    <source>
        <dbReference type="EMBL" id="CUM93583.1"/>
    </source>
</evidence>